<dbReference type="KEGG" id="mbe:MBM_07139"/>
<dbReference type="AlphaFoldDB" id="K1X2B1"/>
<gene>
    <name evidence="2" type="ORF">MBM_07139</name>
</gene>
<name>K1X2B1_MARBU</name>
<evidence type="ECO:0000313" key="3">
    <source>
        <dbReference type="Proteomes" id="UP000006753"/>
    </source>
</evidence>
<evidence type="ECO:0000256" key="1">
    <source>
        <dbReference type="SAM" id="MobiDB-lite"/>
    </source>
</evidence>
<protein>
    <submittedName>
        <fullName evidence="2">Uncharacterized protein</fullName>
    </submittedName>
</protein>
<dbReference type="Proteomes" id="UP000006753">
    <property type="component" value="Unassembled WGS sequence"/>
</dbReference>
<dbReference type="HOGENOM" id="CLU_1337761_0_0_1"/>
<dbReference type="GeneID" id="18763074"/>
<sequence>MASPLQHAGQAQIFSAPSDNVDAQIEDKNSPSTFHKAIAEAAPAVAEDPHDSGFFEVEDSVAPEMAYKDFTLYPEDDRSEIEVPIYGMFADIDAATGLIEGDTSHNSGVKSDDYTLTPQRSAEEGGPSLSNTLSGGIIEGVNEDVYEVLETDYEICFQPGYFAPSPPDVSSRDPFARWLGTYHRHEESAYLLERPPYLAHNLEKQ</sequence>
<organism evidence="2 3">
    <name type="scientific">Marssonina brunnea f. sp. multigermtubi (strain MB_m1)</name>
    <name type="common">Marssonina leaf spot fungus</name>
    <dbReference type="NCBI Taxonomy" id="1072389"/>
    <lineage>
        <taxon>Eukaryota</taxon>
        <taxon>Fungi</taxon>
        <taxon>Dikarya</taxon>
        <taxon>Ascomycota</taxon>
        <taxon>Pezizomycotina</taxon>
        <taxon>Leotiomycetes</taxon>
        <taxon>Helotiales</taxon>
        <taxon>Drepanopezizaceae</taxon>
        <taxon>Drepanopeziza</taxon>
    </lineage>
</organism>
<feature type="region of interest" description="Disordered" evidence="1">
    <location>
        <begin position="101"/>
        <end position="131"/>
    </location>
</feature>
<evidence type="ECO:0000313" key="2">
    <source>
        <dbReference type="EMBL" id="EKD14928.1"/>
    </source>
</evidence>
<keyword evidence="3" id="KW-1185">Reference proteome</keyword>
<dbReference type="InParanoid" id="K1X2B1"/>
<accession>K1X2B1</accession>
<feature type="compositionally biased region" description="Polar residues" evidence="1">
    <location>
        <begin position="104"/>
        <end position="120"/>
    </location>
</feature>
<reference evidence="2 3" key="1">
    <citation type="journal article" date="2012" name="BMC Genomics">
        <title>Sequencing the genome of Marssonina brunnea reveals fungus-poplar co-evolution.</title>
        <authorList>
            <person name="Zhu S."/>
            <person name="Cao Y.-Z."/>
            <person name="Jiang C."/>
            <person name="Tan B.-Y."/>
            <person name="Wang Z."/>
            <person name="Feng S."/>
            <person name="Zhang L."/>
            <person name="Su X.-H."/>
            <person name="Brejova B."/>
            <person name="Vinar T."/>
            <person name="Xu M."/>
            <person name="Wang M.-X."/>
            <person name="Zhang S.-G."/>
            <person name="Huang M.-R."/>
            <person name="Wu R."/>
            <person name="Zhou Y."/>
        </authorList>
    </citation>
    <scope>NUCLEOTIDE SEQUENCE [LARGE SCALE GENOMIC DNA]</scope>
    <source>
        <strain evidence="2 3">MB_m1</strain>
    </source>
</reference>
<dbReference type="OrthoDB" id="3549168at2759"/>
<feature type="region of interest" description="Disordered" evidence="1">
    <location>
        <begin position="1"/>
        <end position="29"/>
    </location>
</feature>
<dbReference type="EMBL" id="JH921444">
    <property type="protein sequence ID" value="EKD14928.1"/>
    <property type="molecule type" value="Genomic_DNA"/>
</dbReference>
<proteinExistence type="predicted"/>